<comment type="caution">
    <text evidence="2">The sequence shown here is derived from an EMBL/GenBank/DDBJ whole genome shotgun (WGS) entry which is preliminary data.</text>
</comment>
<reference evidence="2" key="1">
    <citation type="submission" date="2021-06" db="EMBL/GenBank/DDBJ databases">
        <title>Comparative genomics, transcriptomics and evolutionary studies reveal genomic signatures of adaptation to plant cell wall in hemibiotrophic fungi.</title>
        <authorList>
            <consortium name="DOE Joint Genome Institute"/>
            <person name="Baroncelli R."/>
            <person name="Diaz J.F."/>
            <person name="Benocci T."/>
            <person name="Peng M."/>
            <person name="Battaglia E."/>
            <person name="Haridas S."/>
            <person name="Andreopoulos W."/>
            <person name="Labutti K."/>
            <person name="Pangilinan J."/>
            <person name="Floch G.L."/>
            <person name="Makela M.R."/>
            <person name="Henrissat B."/>
            <person name="Grigoriev I.V."/>
            <person name="Crouch J.A."/>
            <person name="De Vries R.P."/>
            <person name="Sukno S.A."/>
            <person name="Thon M.R."/>
        </authorList>
    </citation>
    <scope>NUCLEOTIDE SEQUENCE</scope>
    <source>
        <strain evidence="2">CBS 125086</strain>
    </source>
</reference>
<dbReference type="GeneID" id="85441560"/>
<sequence length="78" mass="9155">MAMSKGVFFFSFLFFLFSRRCYKSPTSRPPIKLLPQLCAAAGRKQERKRKENQYCYLLSDMPHTPFYPHTETGCRQAP</sequence>
<feature type="chain" id="PRO_5041922628" description="Secreted protein" evidence="1">
    <location>
        <begin position="24"/>
        <end position="78"/>
    </location>
</feature>
<keyword evidence="3" id="KW-1185">Reference proteome</keyword>
<dbReference type="Proteomes" id="UP001230504">
    <property type="component" value="Unassembled WGS sequence"/>
</dbReference>
<dbReference type="EMBL" id="JAHLJV010000016">
    <property type="protein sequence ID" value="KAK1595326.1"/>
    <property type="molecule type" value="Genomic_DNA"/>
</dbReference>
<evidence type="ECO:0000313" key="3">
    <source>
        <dbReference type="Proteomes" id="UP001230504"/>
    </source>
</evidence>
<gene>
    <name evidence="2" type="ORF">LY79DRAFT_547399</name>
</gene>
<dbReference type="AlphaFoldDB" id="A0AAD8V842"/>
<evidence type="ECO:0000313" key="2">
    <source>
        <dbReference type="EMBL" id="KAK1595326.1"/>
    </source>
</evidence>
<protein>
    <recommendedName>
        <fullName evidence="4">Secreted protein</fullName>
    </recommendedName>
</protein>
<dbReference type="RefSeq" id="XP_060416373.1">
    <property type="nucleotide sequence ID" value="XM_060557320.1"/>
</dbReference>
<organism evidence="2 3">
    <name type="scientific">Colletotrichum navitas</name>
    <dbReference type="NCBI Taxonomy" id="681940"/>
    <lineage>
        <taxon>Eukaryota</taxon>
        <taxon>Fungi</taxon>
        <taxon>Dikarya</taxon>
        <taxon>Ascomycota</taxon>
        <taxon>Pezizomycotina</taxon>
        <taxon>Sordariomycetes</taxon>
        <taxon>Hypocreomycetidae</taxon>
        <taxon>Glomerellales</taxon>
        <taxon>Glomerellaceae</taxon>
        <taxon>Colletotrichum</taxon>
        <taxon>Colletotrichum graminicola species complex</taxon>
    </lineage>
</organism>
<proteinExistence type="predicted"/>
<keyword evidence="1" id="KW-0732">Signal</keyword>
<accession>A0AAD8V842</accession>
<evidence type="ECO:0000256" key="1">
    <source>
        <dbReference type="SAM" id="SignalP"/>
    </source>
</evidence>
<name>A0AAD8V842_9PEZI</name>
<evidence type="ECO:0008006" key="4">
    <source>
        <dbReference type="Google" id="ProtNLM"/>
    </source>
</evidence>
<feature type="signal peptide" evidence="1">
    <location>
        <begin position="1"/>
        <end position="23"/>
    </location>
</feature>